<dbReference type="PANTHER" id="PTHR37016:SF3">
    <property type="entry name" value="NEUTRAL PROTEASE 2-RELATED"/>
    <property type="match status" value="1"/>
</dbReference>
<dbReference type="GO" id="GO:0046872">
    <property type="term" value="F:metal ion binding"/>
    <property type="evidence" value="ECO:0007669"/>
    <property type="project" value="UniProtKB-KW"/>
</dbReference>
<dbReference type="EMBL" id="RFLV01000003">
    <property type="protein sequence ID" value="TIH07530.1"/>
    <property type="molecule type" value="Genomic_DNA"/>
</dbReference>
<dbReference type="SUPFAM" id="SSF55486">
    <property type="entry name" value="Metalloproteases ('zincins'), catalytic domain"/>
    <property type="match status" value="1"/>
</dbReference>
<protein>
    <submittedName>
        <fullName evidence="10">Peptidase</fullName>
    </submittedName>
</protein>
<keyword evidence="4" id="KW-0479">Metal-binding</keyword>
<proteinExistence type="inferred from homology"/>
<comment type="cofactor">
    <cofactor evidence="1">
        <name>Zn(2+)</name>
        <dbReference type="ChEBI" id="CHEBI:29105"/>
    </cofactor>
</comment>
<comment type="similarity">
    <text evidence="2">Belongs to the peptidase M35 family.</text>
</comment>
<keyword evidence="5" id="KW-0378">Hydrolase</keyword>
<sequence>MDITPVSSFNSLPLARRLGGLALLLALAQPAMAVNVVYDGSCANAPDRLAVANAVARATTWSNDAYNLVNNNEQALRNNPPSPYLTWFGTFEQGRYQRVRSVLDGVRFKLSSNSTLTAYCRANPAVPCNNPGYVAATNARVRGDFDVWFCNAFFALPANVGFDTQAGSVLHEMTHSIGNTEDIPGGYGPANAANLATNTPARAVDNADNYEFFVEQLYD</sequence>
<keyword evidence="7" id="KW-0482">Metalloprotease</keyword>
<dbReference type="Gene3D" id="3.40.390.10">
    <property type="entry name" value="Collagenase (Catalytic Domain)"/>
    <property type="match status" value="1"/>
</dbReference>
<reference evidence="10 11" key="1">
    <citation type="submission" date="2018-10" db="EMBL/GenBank/DDBJ databases">
        <title>Pseudomonas leptonychotis sp. nov., isolated from Weddell seals in Antarctica.</title>
        <authorList>
            <person name="Novakova D."/>
            <person name="Svec P."/>
            <person name="Kralova S."/>
            <person name="Kristofova L."/>
            <person name="Zeman M."/>
            <person name="Pantucek R."/>
            <person name="Maslanova I."/>
            <person name="Sedlacek I."/>
        </authorList>
    </citation>
    <scope>NUCLEOTIDE SEQUENCE [LARGE SCALE GENOMIC DNA]</scope>
    <source>
        <strain evidence="10 11">CCM 8849</strain>
    </source>
</reference>
<feature type="chain" id="PRO_5020392817" evidence="8">
    <location>
        <begin position="34"/>
        <end position="219"/>
    </location>
</feature>
<evidence type="ECO:0000256" key="3">
    <source>
        <dbReference type="ARBA" id="ARBA00022670"/>
    </source>
</evidence>
<feature type="signal peptide" evidence="8">
    <location>
        <begin position="1"/>
        <end position="33"/>
    </location>
</feature>
<keyword evidence="11" id="KW-1185">Reference proteome</keyword>
<evidence type="ECO:0000313" key="11">
    <source>
        <dbReference type="Proteomes" id="UP000307541"/>
    </source>
</evidence>
<evidence type="ECO:0000256" key="2">
    <source>
        <dbReference type="ARBA" id="ARBA00010279"/>
    </source>
</evidence>
<dbReference type="OrthoDB" id="7649992at2"/>
<dbReference type="GO" id="GO:0006508">
    <property type="term" value="P:proteolysis"/>
    <property type="evidence" value="ECO:0007669"/>
    <property type="project" value="UniProtKB-KW"/>
</dbReference>
<keyword evidence="3" id="KW-0645">Protease</keyword>
<organism evidence="10 11">
    <name type="scientific">Pseudomonas leptonychotis</name>
    <dbReference type="NCBI Taxonomy" id="2448482"/>
    <lineage>
        <taxon>Bacteria</taxon>
        <taxon>Pseudomonadati</taxon>
        <taxon>Pseudomonadota</taxon>
        <taxon>Gammaproteobacteria</taxon>
        <taxon>Pseudomonadales</taxon>
        <taxon>Pseudomonadaceae</taxon>
        <taxon>Pseudomonas</taxon>
    </lineage>
</organism>
<evidence type="ECO:0000313" key="10">
    <source>
        <dbReference type="EMBL" id="TIH07530.1"/>
    </source>
</evidence>
<evidence type="ECO:0000256" key="5">
    <source>
        <dbReference type="ARBA" id="ARBA00022801"/>
    </source>
</evidence>
<evidence type="ECO:0000256" key="1">
    <source>
        <dbReference type="ARBA" id="ARBA00001947"/>
    </source>
</evidence>
<dbReference type="SMART" id="SM01351">
    <property type="entry name" value="Aspzincin_M35"/>
    <property type="match status" value="1"/>
</dbReference>
<dbReference type="Proteomes" id="UP000307541">
    <property type="component" value="Unassembled WGS sequence"/>
</dbReference>
<dbReference type="InterPro" id="IPR029463">
    <property type="entry name" value="Lys_MEP"/>
</dbReference>
<keyword evidence="6" id="KW-0862">Zinc</keyword>
<dbReference type="InterPro" id="IPR050414">
    <property type="entry name" value="Fungal_M35_metalloproteases"/>
</dbReference>
<feature type="domain" description="Lysine-specific metallo-endopeptidase" evidence="9">
    <location>
        <begin position="73"/>
        <end position="215"/>
    </location>
</feature>
<evidence type="ECO:0000256" key="4">
    <source>
        <dbReference type="ARBA" id="ARBA00022723"/>
    </source>
</evidence>
<accession>A0A4T1ZTC3</accession>
<name>A0A4T1ZTC3_9PSED</name>
<dbReference type="GO" id="GO:0004222">
    <property type="term" value="F:metalloendopeptidase activity"/>
    <property type="evidence" value="ECO:0007669"/>
    <property type="project" value="InterPro"/>
</dbReference>
<dbReference type="PANTHER" id="PTHR37016">
    <property type="match status" value="1"/>
</dbReference>
<dbReference type="AlphaFoldDB" id="A0A4T1ZTC3"/>
<comment type="caution">
    <text evidence="10">The sequence shown here is derived from an EMBL/GenBank/DDBJ whole genome shotgun (WGS) entry which is preliminary data.</text>
</comment>
<dbReference type="Pfam" id="PF14521">
    <property type="entry name" value="Aspzincin_M35"/>
    <property type="match status" value="1"/>
</dbReference>
<keyword evidence="8" id="KW-0732">Signal</keyword>
<dbReference type="InterPro" id="IPR024079">
    <property type="entry name" value="MetalloPept_cat_dom_sf"/>
</dbReference>
<dbReference type="RefSeq" id="WP_136665358.1">
    <property type="nucleotide sequence ID" value="NZ_RFLV01000003.1"/>
</dbReference>
<evidence type="ECO:0000256" key="7">
    <source>
        <dbReference type="ARBA" id="ARBA00023049"/>
    </source>
</evidence>
<evidence type="ECO:0000256" key="6">
    <source>
        <dbReference type="ARBA" id="ARBA00022833"/>
    </source>
</evidence>
<gene>
    <name evidence="10" type="ORF">D8779_15355</name>
</gene>
<evidence type="ECO:0000259" key="9">
    <source>
        <dbReference type="SMART" id="SM01351"/>
    </source>
</evidence>
<evidence type="ECO:0000256" key="8">
    <source>
        <dbReference type="SAM" id="SignalP"/>
    </source>
</evidence>